<sequence length="369" mass="40548">MLRNRLKFLFVVGARPNFMKVAPIMRAVDACDPAIKQVLVHTGQHYDPMMSDVFFDELRLPKPDEHLGISGGTQAQQTARIMLAFEPVLMNHQPDWLIVVGDVTSTLACALTAAKLEIPIAHVEAGLRSGDRSMPEEINRIVVDSIADLLLTPSSDADTNLINESVPRNKIKCVGNVMIDSLVESLPILSEQTIVRDLGLTAEEYVLATLHRPGNVDDPSMLGELIDALGQIAADIPVVFPVHPRTRRRLNELGIVPDPKIQMLEPRGYFEFMALVQSAATVITDSGGIQEETTYLGVPCLTVRPNTERPITITEGTNRLVKPGRESLLDAWQDLQATPPQKQCPALWDGQASQRIAQALLKASPIRVK</sequence>
<protein>
    <submittedName>
        <fullName evidence="3">UDP-2,3-diacetamido-2,3-dideoxy-D-glucuronate 2-epimerase</fullName>
        <ecNumber evidence="3">5.1.3.23</ecNumber>
    </submittedName>
</protein>
<dbReference type="SUPFAM" id="SSF53756">
    <property type="entry name" value="UDP-Glycosyltransferase/glycogen phosphorylase"/>
    <property type="match status" value="1"/>
</dbReference>
<keyword evidence="1 3" id="KW-0413">Isomerase</keyword>
<proteinExistence type="inferred from homology"/>
<dbReference type="EC" id="5.1.3.23" evidence="3"/>
<comment type="similarity">
    <text evidence="1">Belongs to the UDP-N-acetylglucosamine 2-epimerase family.</text>
</comment>
<dbReference type="PANTHER" id="PTHR43174">
    <property type="entry name" value="UDP-N-ACETYLGLUCOSAMINE 2-EPIMERASE"/>
    <property type="match status" value="1"/>
</dbReference>
<keyword evidence="4" id="KW-1185">Reference proteome</keyword>
<dbReference type="OrthoDB" id="9803238at2"/>
<reference evidence="3 4" key="1">
    <citation type="submission" date="2019-02" db="EMBL/GenBank/DDBJ databases">
        <title>Deep-cultivation of Planctomycetes and their phenomic and genomic characterization uncovers novel biology.</title>
        <authorList>
            <person name="Wiegand S."/>
            <person name="Jogler M."/>
            <person name="Boedeker C."/>
            <person name="Pinto D."/>
            <person name="Vollmers J."/>
            <person name="Rivas-Marin E."/>
            <person name="Kohn T."/>
            <person name="Peeters S.H."/>
            <person name="Heuer A."/>
            <person name="Rast P."/>
            <person name="Oberbeckmann S."/>
            <person name="Bunk B."/>
            <person name="Jeske O."/>
            <person name="Meyerdierks A."/>
            <person name="Storesund J.E."/>
            <person name="Kallscheuer N."/>
            <person name="Luecker S."/>
            <person name="Lage O.M."/>
            <person name="Pohl T."/>
            <person name="Merkel B.J."/>
            <person name="Hornburger P."/>
            <person name="Mueller R.-W."/>
            <person name="Bruemmer F."/>
            <person name="Labrenz M."/>
            <person name="Spormann A.M."/>
            <person name="Op Den Camp H."/>
            <person name="Overmann J."/>
            <person name="Amann R."/>
            <person name="Jetten M.S.M."/>
            <person name="Mascher T."/>
            <person name="Medema M.H."/>
            <person name="Devos D.P."/>
            <person name="Kaster A.-K."/>
            <person name="Ovreas L."/>
            <person name="Rohde M."/>
            <person name="Galperin M.Y."/>
            <person name="Jogler C."/>
        </authorList>
    </citation>
    <scope>NUCLEOTIDE SEQUENCE [LARGE SCALE GENOMIC DNA]</scope>
    <source>
        <strain evidence="3 4">Pla52n</strain>
    </source>
</reference>
<organism evidence="3 4">
    <name type="scientific">Stieleria varia</name>
    <dbReference type="NCBI Taxonomy" id="2528005"/>
    <lineage>
        <taxon>Bacteria</taxon>
        <taxon>Pseudomonadati</taxon>
        <taxon>Planctomycetota</taxon>
        <taxon>Planctomycetia</taxon>
        <taxon>Pirellulales</taxon>
        <taxon>Pirellulaceae</taxon>
        <taxon>Stieleria</taxon>
    </lineage>
</organism>
<feature type="domain" description="UDP-N-acetylglucosamine 2-epimerase" evidence="2">
    <location>
        <begin position="32"/>
        <end position="360"/>
    </location>
</feature>
<dbReference type="Pfam" id="PF02350">
    <property type="entry name" value="Epimerase_2"/>
    <property type="match status" value="1"/>
</dbReference>
<name>A0A5C6B3M5_9BACT</name>
<dbReference type="Proteomes" id="UP000320176">
    <property type="component" value="Unassembled WGS sequence"/>
</dbReference>
<accession>A0A5C6B3M5</accession>
<evidence type="ECO:0000256" key="1">
    <source>
        <dbReference type="RuleBase" id="RU003513"/>
    </source>
</evidence>
<evidence type="ECO:0000259" key="2">
    <source>
        <dbReference type="Pfam" id="PF02350"/>
    </source>
</evidence>
<gene>
    <name evidence="3" type="primary">wbpI</name>
    <name evidence="3" type="ORF">Pla52n_16850</name>
</gene>
<evidence type="ECO:0000313" key="4">
    <source>
        <dbReference type="Proteomes" id="UP000320176"/>
    </source>
</evidence>
<dbReference type="InterPro" id="IPR003331">
    <property type="entry name" value="UDP_GlcNAc_Epimerase_2_dom"/>
</dbReference>
<dbReference type="InterPro" id="IPR029767">
    <property type="entry name" value="WecB-like"/>
</dbReference>
<dbReference type="CDD" id="cd03786">
    <property type="entry name" value="GTB_UDP-GlcNAc_2-Epimerase"/>
    <property type="match status" value="1"/>
</dbReference>
<dbReference type="EMBL" id="SJPN01000002">
    <property type="protein sequence ID" value="TWU05969.1"/>
    <property type="molecule type" value="Genomic_DNA"/>
</dbReference>
<evidence type="ECO:0000313" key="3">
    <source>
        <dbReference type="EMBL" id="TWU05969.1"/>
    </source>
</evidence>
<dbReference type="RefSeq" id="WP_146519134.1">
    <property type="nucleotide sequence ID" value="NZ_CP151726.1"/>
</dbReference>
<dbReference type="GO" id="GO:0016853">
    <property type="term" value="F:isomerase activity"/>
    <property type="evidence" value="ECO:0007669"/>
    <property type="project" value="UniProtKB-KW"/>
</dbReference>
<dbReference type="Gene3D" id="3.40.50.2000">
    <property type="entry name" value="Glycogen Phosphorylase B"/>
    <property type="match status" value="2"/>
</dbReference>
<comment type="caution">
    <text evidence="3">The sequence shown here is derived from an EMBL/GenBank/DDBJ whole genome shotgun (WGS) entry which is preliminary data.</text>
</comment>
<dbReference type="AlphaFoldDB" id="A0A5C6B3M5"/>
<dbReference type="NCBIfam" id="TIGR00236">
    <property type="entry name" value="wecB"/>
    <property type="match status" value="1"/>
</dbReference>
<dbReference type="PANTHER" id="PTHR43174:SF1">
    <property type="entry name" value="UDP-N-ACETYLGLUCOSAMINE 2-EPIMERASE"/>
    <property type="match status" value="1"/>
</dbReference>